<dbReference type="HOGENOM" id="CLU_017584_4_3_5"/>
<evidence type="ECO:0000256" key="7">
    <source>
        <dbReference type="ARBA" id="ARBA00049185"/>
    </source>
</evidence>
<accession>A5FUP8</accession>
<dbReference type="AlphaFoldDB" id="A5FUP8"/>
<dbReference type="RefSeq" id="WP_011941279.1">
    <property type="nucleotide sequence ID" value="NC_009484.1"/>
</dbReference>
<evidence type="ECO:0000256" key="1">
    <source>
        <dbReference type="ARBA" id="ARBA00001933"/>
    </source>
</evidence>
<dbReference type="PANTHER" id="PTHR46383">
    <property type="entry name" value="ASPARTATE AMINOTRANSFERASE"/>
    <property type="match status" value="1"/>
</dbReference>
<comment type="cofactor">
    <cofactor evidence="1 8">
        <name>pyridoxal 5'-phosphate</name>
        <dbReference type="ChEBI" id="CHEBI:597326"/>
    </cofactor>
</comment>
<reference evidence="10 11" key="1">
    <citation type="submission" date="2007-05" db="EMBL/GenBank/DDBJ databases">
        <title>Complete sequence of chromosome of Acidiphilium cryptum JF-5.</title>
        <authorList>
            <consortium name="US DOE Joint Genome Institute"/>
            <person name="Copeland A."/>
            <person name="Lucas S."/>
            <person name="Lapidus A."/>
            <person name="Barry K."/>
            <person name="Detter J.C."/>
            <person name="Glavina del Rio T."/>
            <person name="Hammon N."/>
            <person name="Israni S."/>
            <person name="Dalin E."/>
            <person name="Tice H."/>
            <person name="Pitluck S."/>
            <person name="Sims D."/>
            <person name="Brettin T."/>
            <person name="Bruce D."/>
            <person name="Han C."/>
            <person name="Schmutz J."/>
            <person name="Larimer F."/>
            <person name="Land M."/>
            <person name="Hauser L."/>
            <person name="Kyrpides N."/>
            <person name="Kim E."/>
            <person name="Magnuson T."/>
            <person name="Richardson P."/>
        </authorList>
    </citation>
    <scope>NUCLEOTIDE SEQUENCE [LARGE SCALE GENOMIC DNA]</scope>
    <source>
        <strain evidence="10 11">JF-5</strain>
    </source>
</reference>
<comment type="catalytic activity">
    <reaction evidence="7">
        <text>L-aspartate + 2-oxoglutarate = oxaloacetate + L-glutamate</text>
        <dbReference type="Rhea" id="RHEA:21824"/>
        <dbReference type="ChEBI" id="CHEBI:16452"/>
        <dbReference type="ChEBI" id="CHEBI:16810"/>
        <dbReference type="ChEBI" id="CHEBI:29985"/>
        <dbReference type="ChEBI" id="CHEBI:29991"/>
        <dbReference type="EC" id="2.6.1.1"/>
    </reaction>
</comment>
<keyword evidence="5 8" id="KW-0808">Transferase</keyword>
<dbReference type="PROSITE" id="PS00105">
    <property type="entry name" value="AA_TRANSFER_CLASS_1"/>
    <property type="match status" value="1"/>
</dbReference>
<comment type="subunit">
    <text evidence="3">Homodimer.</text>
</comment>
<keyword evidence="11" id="KW-1185">Reference proteome</keyword>
<organism evidence="10 11">
    <name type="scientific">Acidiphilium cryptum (strain JF-5)</name>
    <dbReference type="NCBI Taxonomy" id="349163"/>
    <lineage>
        <taxon>Bacteria</taxon>
        <taxon>Pseudomonadati</taxon>
        <taxon>Pseudomonadota</taxon>
        <taxon>Alphaproteobacteria</taxon>
        <taxon>Acetobacterales</taxon>
        <taxon>Acidocellaceae</taxon>
        <taxon>Acidiphilium</taxon>
    </lineage>
</organism>
<dbReference type="STRING" id="349163.Acry_0102"/>
<dbReference type="InterPro" id="IPR050596">
    <property type="entry name" value="AspAT/PAT-like"/>
</dbReference>
<dbReference type="CDD" id="cd00609">
    <property type="entry name" value="AAT_like"/>
    <property type="match status" value="1"/>
</dbReference>
<dbReference type="GO" id="GO:0006520">
    <property type="term" value="P:amino acid metabolic process"/>
    <property type="evidence" value="ECO:0007669"/>
    <property type="project" value="InterPro"/>
</dbReference>
<dbReference type="EC" id="2.6.1.-" evidence="8"/>
<dbReference type="Proteomes" id="UP000000245">
    <property type="component" value="Chromosome"/>
</dbReference>
<dbReference type="Gene3D" id="3.90.1150.10">
    <property type="entry name" value="Aspartate Aminotransferase, domain 1"/>
    <property type="match status" value="1"/>
</dbReference>
<dbReference type="eggNOG" id="COG0436">
    <property type="taxonomic scope" value="Bacteria"/>
</dbReference>
<dbReference type="Pfam" id="PF00155">
    <property type="entry name" value="Aminotran_1_2"/>
    <property type="match status" value="1"/>
</dbReference>
<gene>
    <name evidence="10" type="ordered locus">Acry_0102</name>
</gene>
<dbReference type="Gene3D" id="3.40.640.10">
    <property type="entry name" value="Type I PLP-dependent aspartate aminotransferase-like (Major domain)"/>
    <property type="match status" value="1"/>
</dbReference>
<dbReference type="EMBL" id="CP000697">
    <property type="protein sequence ID" value="ABQ29330.1"/>
    <property type="molecule type" value="Genomic_DNA"/>
</dbReference>
<evidence type="ECO:0000256" key="2">
    <source>
        <dbReference type="ARBA" id="ARBA00007441"/>
    </source>
</evidence>
<keyword evidence="6" id="KW-0663">Pyridoxal phosphate</keyword>
<dbReference type="InterPro" id="IPR015422">
    <property type="entry name" value="PyrdxlP-dep_Trfase_small"/>
</dbReference>
<evidence type="ECO:0000256" key="8">
    <source>
        <dbReference type="RuleBase" id="RU000481"/>
    </source>
</evidence>
<evidence type="ECO:0000313" key="10">
    <source>
        <dbReference type="EMBL" id="ABQ29330.1"/>
    </source>
</evidence>
<feature type="domain" description="Aminotransferase class I/classII large" evidence="9">
    <location>
        <begin position="32"/>
        <end position="391"/>
    </location>
</feature>
<dbReference type="InterPro" id="IPR015424">
    <property type="entry name" value="PyrdxlP-dep_Trfase"/>
</dbReference>
<comment type="similarity">
    <text evidence="2 8">Belongs to the class-I pyridoxal-phosphate-dependent aminotransferase family.</text>
</comment>
<dbReference type="FunFam" id="3.40.640.10:FF:000033">
    <property type="entry name" value="Aspartate aminotransferase"/>
    <property type="match status" value="1"/>
</dbReference>
<dbReference type="GO" id="GO:0004069">
    <property type="term" value="F:L-aspartate:2-oxoglutarate aminotransferase activity"/>
    <property type="evidence" value="ECO:0007669"/>
    <property type="project" value="UniProtKB-EC"/>
</dbReference>
<dbReference type="KEGG" id="acr:Acry_0102"/>
<dbReference type="InterPro" id="IPR015421">
    <property type="entry name" value="PyrdxlP-dep_Trfase_major"/>
</dbReference>
<protein>
    <recommendedName>
        <fullName evidence="8">Aminotransferase</fullName>
        <ecNumber evidence="8">2.6.1.-</ecNumber>
    </recommendedName>
</protein>
<evidence type="ECO:0000256" key="4">
    <source>
        <dbReference type="ARBA" id="ARBA00022576"/>
    </source>
</evidence>
<evidence type="ECO:0000313" key="11">
    <source>
        <dbReference type="Proteomes" id="UP000000245"/>
    </source>
</evidence>
<evidence type="ECO:0000256" key="6">
    <source>
        <dbReference type="ARBA" id="ARBA00022898"/>
    </source>
</evidence>
<dbReference type="SUPFAM" id="SSF53383">
    <property type="entry name" value="PLP-dependent transferases"/>
    <property type="match status" value="1"/>
</dbReference>
<dbReference type="InterPro" id="IPR004839">
    <property type="entry name" value="Aminotransferase_I/II_large"/>
</dbReference>
<keyword evidence="4 8" id="KW-0032">Aminotransferase</keyword>
<evidence type="ECO:0000256" key="3">
    <source>
        <dbReference type="ARBA" id="ARBA00011738"/>
    </source>
</evidence>
<dbReference type="PANTHER" id="PTHR46383:SF1">
    <property type="entry name" value="ASPARTATE AMINOTRANSFERASE"/>
    <property type="match status" value="1"/>
</dbReference>
<proteinExistence type="inferred from homology"/>
<sequence length="401" mass="42031">MIQFSARVGRTRPAATFAMAARARALRAAGHDVISLSIGEPDLPTPPHVVDAAHRAALGGQTRYPPIAGTDALRCAAARKFERDQGLPATPADVLVTNGGKQAIFDAVMSVIDPGDEVLIPAPCWAGYIQVVEFAGGIPVFIDCPAEAGFRVDAATLAAAIGPRTKLLVLNYPNNPSGAIADAAMLIGIADVLRRHPHVLTISDDIYEHLIFEGAYLTLAAAAPDLAGRVLTMSGVSKSYAMTGWRLGFCTGPRDWLAAMTLVQGTATAGVSTISQAAAVAALDGPQDLLEERRTIYRRRRDLVLGALAGAPGLTCSRPEGAFYAFPSITSLLGCRTPSGRILGNDEDVANALLDEALVATVPGSAFAMPGHIRLSTAASDALLEEACERILRFCITTCNH</sequence>
<dbReference type="GO" id="GO:0030170">
    <property type="term" value="F:pyridoxal phosphate binding"/>
    <property type="evidence" value="ECO:0007669"/>
    <property type="project" value="InterPro"/>
</dbReference>
<name>A5FUP8_ACICJ</name>
<evidence type="ECO:0000256" key="5">
    <source>
        <dbReference type="ARBA" id="ARBA00022679"/>
    </source>
</evidence>
<evidence type="ECO:0000259" key="9">
    <source>
        <dbReference type="Pfam" id="PF00155"/>
    </source>
</evidence>
<dbReference type="InterPro" id="IPR004838">
    <property type="entry name" value="NHTrfase_class1_PyrdxlP-BS"/>
</dbReference>